<reference evidence="3" key="1">
    <citation type="journal article" date="2015" name="Genome Announc.">
        <title>Draft Genome Sequence of Bacteroidales Strain TBC1, a Novel Isolate from a Methanogenic Wastewater Treatment System.</title>
        <authorList>
            <person name="Tourlousse D.M."/>
            <person name="Matsuura N."/>
            <person name="Sun L."/>
            <person name="Toyonaga M."/>
            <person name="Kuroda K."/>
            <person name="Ohashi A."/>
            <person name="Cruz R."/>
            <person name="Yamaguchi T."/>
            <person name="Sekiguchi Y."/>
        </authorList>
    </citation>
    <scope>NUCLEOTIDE SEQUENCE [LARGE SCALE GENOMIC DNA]</scope>
    <source>
        <strain evidence="3">TBC1</strain>
    </source>
</reference>
<dbReference type="EMBL" id="DF968182">
    <property type="protein sequence ID" value="GAP41882.1"/>
    <property type="molecule type" value="Genomic_DNA"/>
</dbReference>
<dbReference type="SUPFAM" id="SSF49265">
    <property type="entry name" value="Fibronectin type III"/>
    <property type="match status" value="1"/>
</dbReference>
<dbReference type="InterPro" id="IPR036116">
    <property type="entry name" value="FN3_sf"/>
</dbReference>
<evidence type="ECO:0000313" key="3">
    <source>
        <dbReference type="EMBL" id="GAP41882.1"/>
    </source>
</evidence>
<sequence length="605" mass="66638">MKRILLSFLVLAFSMISCKKDDQDPVEKGDLNVIVTINGYQLSAGAEIYTNPASKQGVTDEFGSVLLTGLDAGSYEIYANLENVGSGKSVVKVKADELSEVRINIIAGIYVGLAPTIDIILPGVPAEFTHGEAITFSAVIEDDKTPHAEIDVKWESDLDGILNSDSPDESGNVSFSTASLSRGLHKITLTATDSEDYTSTATLNVSTLAPGAVTLLQPVKNEGTVILTWTEYQQSDFLKYEVYRSQTNYSGENFELISTLTDKNQTTYTDLTPPLEFQVSYYIRVTNSDENSRNSNIEVVDSPSGYIFNFQASDMLKHPTQPYIYLVNQGGQKLIKFDYINMQVVTETTLQGNIGYCDIGDNGFGVEIYAPSNDGWIYVYSADDLRQTTSISTGLSTKSVVINGLGHVIASVFPSPWWEQPVRTYMRSTGINIDGNGDFDGDRLRMIPGKNEIISISTSVSPTDMEYFKLTDNGMFEMHQDDPYHGDYPLNANIFRISPSGEYSITSNSGAVYYANSSMEYKGQLQHGTLKFSDFAFNDDGSVIYAATSNRKSIQIGYYPSLIRENEILTRGFPVFIIRDGNKIISLSKSNENAVNTGIEIINLP</sequence>
<dbReference type="Proteomes" id="UP000053091">
    <property type="component" value="Unassembled WGS sequence"/>
</dbReference>
<feature type="chain" id="PRO_5006633056" description="Fibronectin type-III domain-containing protein" evidence="1">
    <location>
        <begin position="20"/>
        <end position="605"/>
    </location>
</feature>
<keyword evidence="1" id="KW-0732">Signal</keyword>
<accession>A0A0S7BN67</accession>
<protein>
    <recommendedName>
        <fullName evidence="2">Fibronectin type-III domain-containing protein</fullName>
    </recommendedName>
</protein>
<proteinExistence type="predicted"/>
<evidence type="ECO:0000313" key="4">
    <source>
        <dbReference type="Proteomes" id="UP000053091"/>
    </source>
</evidence>
<dbReference type="InterPro" id="IPR013783">
    <property type="entry name" value="Ig-like_fold"/>
</dbReference>
<dbReference type="InterPro" id="IPR011047">
    <property type="entry name" value="Quinoprotein_ADH-like_sf"/>
</dbReference>
<dbReference type="InterPro" id="IPR003961">
    <property type="entry name" value="FN3_dom"/>
</dbReference>
<dbReference type="RefSeq" id="WP_062036713.1">
    <property type="nucleotide sequence ID" value="NZ_DF968182.1"/>
</dbReference>
<feature type="domain" description="Fibronectin type-III" evidence="2">
    <location>
        <begin position="209"/>
        <end position="305"/>
    </location>
</feature>
<organism evidence="3">
    <name type="scientific">Lentimicrobium saccharophilum</name>
    <dbReference type="NCBI Taxonomy" id="1678841"/>
    <lineage>
        <taxon>Bacteria</taxon>
        <taxon>Pseudomonadati</taxon>
        <taxon>Bacteroidota</taxon>
        <taxon>Bacteroidia</taxon>
        <taxon>Bacteroidales</taxon>
        <taxon>Lentimicrobiaceae</taxon>
        <taxon>Lentimicrobium</taxon>
    </lineage>
</organism>
<dbReference type="PROSITE" id="PS51257">
    <property type="entry name" value="PROKAR_LIPOPROTEIN"/>
    <property type="match status" value="1"/>
</dbReference>
<keyword evidence="4" id="KW-1185">Reference proteome</keyword>
<dbReference type="SUPFAM" id="SSF50998">
    <property type="entry name" value="Quinoprotein alcohol dehydrogenase-like"/>
    <property type="match status" value="1"/>
</dbReference>
<gene>
    <name evidence="3" type="ORF">TBC1_118</name>
</gene>
<feature type="signal peptide" evidence="1">
    <location>
        <begin position="1"/>
        <end position="19"/>
    </location>
</feature>
<dbReference type="AlphaFoldDB" id="A0A0S7BN67"/>
<evidence type="ECO:0000256" key="1">
    <source>
        <dbReference type="SAM" id="SignalP"/>
    </source>
</evidence>
<dbReference type="Gene3D" id="2.60.40.10">
    <property type="entry name" value="Immunoglobulins"/>
    <property type="match status" value="2"/>
</dbReference>
<dbReference type="PROSITE" id="PS50853">
    <property type="entry name" value="FN3"/>
    <property type="match status" value="1"/>
</dbReference>
<evidence type="ECO:0000259" key="2">
    <source>
        <dbReference type="PROSITE" id="PS50853"/>
    </source>
</evidence>
<dbReference type="OrthoDB" id="1401957at2"/>
<name>A0A0S7BN67_9BACT</name>